<sequence length="280" mass="32650">MVAAPQQPKCNSIICGQQPICSILEEENLIETEAERPVLISSYSPLLPEMGPEEDRNSLVDNTPGKSRTLGSILEEHSWYNYTSFCLFVWVCELTKMRDLSNQIGWKDQCHLIHVHLKTTSLHCLRPLCRIIGLNQVIDQIKPKNTYQRAIRRLGYLFGTCQTIIKNDLHLKRSPVKFVPHLLTNEQKEHRKETCKDMVEMFISDPHWLKTVITGDETWVYGYDPETKRQSSQWLEPGEPRFKKARMIKSKLKCLLITFFDVKRLVHYEFVPEGQTINQH</sequence>
<reference evidence="1 2" key="1">
    <citation type="submission" date="2022-03" db="EMBL/GenBank/DDBJ databases">
        <title>A chromosomal length assembly of Cordylochernes scorpioides.</title>
        <authorList>
            <person name="Zeh D."/>
            <person name="Zeh J."/>
        </authorList>
    </citation>
    <scope>NUCLEOTIDE SEQUENCE [LARGE SCALE GENOMIC DNA]</scope>
    <source>
        <strain evidence="1">IN4F17</strain>
        <tissue evidence="1">Whole Body</tissue>
    </source>
</reference>
<dbReference type="EMBL" id="CP092886">
    <property type="protein sequence ID" value="UYV85115.1"/>
    <property type="molecule type" value="Genomic_DNA"/>
</dbReference>
<accession>A0ABY6LZ80</accession>
<gene>
    <name evidence="1" type="ORF">LAZ67_X004616</name>
</gene>
<evidence type="ECO:0000313" key="1">
    <source>
        <dbReference type="EMBL" id="UYV85115.1"/>
    </source>
</evidence>
<evidence type="ECO:0000313" key="2">
    <source>
        <dbReference type="Proteomes" id="UP001235939"/>
    </source>
</evidence>
<protein>
    <recommendedName>
        <fullName evidence="3">Transposase</fullName>
    </recommendedName>
</protein>
<dbReference type="PANTHER" id="PTHR46060:SF1">
    <property type="entry name" value="MARINER MOS1 TRANSPOSASE-LIKE PROTEIN"/>
    <property type="match status" value="1"/>
</dbReference>
<organism evidence="1 2">
    <name type="scientific">Cordylochernes scorpioides</name>
    <dbReference type="NCBI Taxonomy" id="51811"/>
    <lineage>
        <taxon>Eukaryota</taxon>
        <taxon>Metazoa</taxon>
        <taxon>Ecdysozoa</taxon>
        <taxon>Arthropoda</taxon>
        <taxon>Chelicerata</taxon>
        <taxon>Arachnida</taxon>
        <taxon>Pseudoscorpiones</taxon>
        <taxon>Cheliferoidea</taxon>
        <taxon>Chernetidae</taxon>
        <taxon>Cordylochernes</taxon>
    </lineage>
</organism>
<dbReference type="Gene3D" id="3.30.420.10">
    <property type="entry name" value="Ribonuclease H-like superfamily/Ribonuclease H"/>
    <property type="match status" value="1"/>
</dbReference>
<dbReference type="PANTHER" id="PTHR46060">
    <property type="entry name" value="MARINER MOS1 TRANSPOSASE-LIKE PROTEIN"/>
    <property type="match status" value="1"/>
</dbReference>
<keyword evidence="2" id="KW-1185">Reference proteome</keyword>
<evidence type="ECO:0008006" key="3">
    <source>
        <dbReference type="Google" id="ProtNLM"/>
    </source>
</evidence>
<dbReference type="InterPro" id="IPR036397">
    <property type="entry name" value="RNaseH_sf"/>
</dbReference>
<proteinExistence type="predicted"/>
<dbReference type="InterPro" id="IPR001888">
    <property type="entry name" value="Transposase_1"/>
</dbReference>
<dbReference type="Pfam" id="PF01359">
    <property type="entry name" value="Transposase_1"/>
    <property type="match status" value="1"/>
</dbReference>
<name>A0ABY6LZ80_9ARAC</name>
<dbReference type="InterPro" id="IPR052709">
    <property type="entry name" value="Transposase-MT_Hybrid"/>
</dbReference>
<dbReference type="Proteomes" id="UP001235939">
    <property type="component" value="Chromosome X"/>
</dbReference>